<protein>
    <submittedName>
        <fullName evidence="2">Uncharacterized protein</fullName>
    </submittedName>
</protein>
<feature type="signal peptide" evidence="1">
    <location>
        <begin position="1"/>
        <end position="23"/>
    </location>
</feature>
<reference evidence="2" key="1">
    <citation type="journal article" date="2020" name="Stud. Mycol.">
        <title>101 Dothideomycetes genomes: a test case for predicting lifestyles and emergence of pathogens.</title>
        <authorList>
            <person name="Haridas S."/>
            <person name="Albert R."/>
            <person name="Binder M."/>
            <person name="Bloem J."/>
            <person name="Labutti K."/>
            <person name="Salamov A."/>
            <person name="Andreopoulos B."/>
            <person name="Baker S."/>
            <person name="Barry K."/>
            <person name="Bills G."/>
            <person name="Bluhm B."/>
            <person name="Cannon C."/>
            <person name="Castanera R."/>
            <person name="Culley D."/>
            <person name="Daum C."/>
            <person name="Ezra D."/>
            <person name="Gonzalez J."/>
            <person name="Henrissat B."/>
            <person name="Kuo A."/>
            <person name="Liang C."/>
            <person name="Lipzen A."/>
            <person name="Lutzoni F."/>
            <person name="Magnuson J."/>
            <person name="Mondo S."/>
            <person name="Nolan M."/>
            <person name="Ohm R."/>
            <person name="Pangilinan J."/>
            <person name="Park H.-J."/>
            <person name="Ramirez L."/>
            <person name="Alfaro M."/>
            <person name="Sun H."/>
            <person name="Tritt A."/>
            <person name="Yoshinaga Y."/>
            <person name="Zwiers L.-H."/>
            <person name="Turgeon B."/>
            <person name="Goodwin S."/>
            <person name="Spatafora J."/>
            <person name="Crous P."/>
            <person name="Grigoriev I."/>
        </authorList>
    </citation>
    <scope>NUCLEOTIDE SEQUENCE</scope>
    <source>
        <strain evidence="2">CBS 133067</strain>
    </source>
</reference>
<proteinExistence type="predicted"/>
<evidence type="ECO:0000256" key="1">
    <source>
        <dbReference type="SAM" id="SignalP"/>
    </source>
</evidence>
<sequence>MIFPLSSLSLALNSFLGVQDAEAAAEIARDNALRAQYLNKRQVPPPVVAPPPDARLTTTEASTITPSVLTYITPSPSAIPIPITAQSQVVQSFVPQVTFCAQPPLAYISGSFTNTATTGPYLNYSVSTPSGTGSCQTSQSPTEITVCATTLTALASQVTVTACDQNVTFSSEYGYALDTPALNSTILNATITPSPTIRTLTTYYIASWQDIAATPGVAPQDVDKKICSTYANGTDICVVEYEEWHVQIVTITTTTTSQIDVTATYPGPGQIIIHTAHWEVTDTLTTFALNSTMEIESYTETESTSQGPRGGVTSTLTVEYNTNTTSAEPTSTTTALITSTMYSGTATAVITPSMNMYG</sequence>
<evidence type="ECO:0000313" key="2">
    <source>
        <dbReference type="EMBL" id="KAF2104993.1"/>
    </source>
</evidence>
<gene>
    <name evidence="2" type="ORF">NA57DRAFT_71188</name>
</gene>
<accession>A0A9P4ITE2</accession>
<dbReference type="EMBL" id="ML978121">
    <property type="protein sequence ID" value="KAF2104993.1"/>
    <property type="molecule type" value="Genomic_DNA"/>
</dbReference>
<dbReference type="OrthoDB" id="4121208at2759"/>
<comment type="caution">
    <text evidence="2">The sequence shown here is derived from an EMBL/GenBank/DDBJ whole genome shotgun (WGS) entry which is preliminary data.</text>
</comment>
<organism evidence="2 3">
    <name type="scientific">Rhizodiscina lignyota</name>
    <dbReference type="NCBI Taxonomy" id="1504668"/>
    <lineage>
        <taxon>Eukaryota</taxon>
        <taxon>Fungi</taxon>
        <taxon>Dikarya</taxon>
        <taxon>Ascomycota</taxon>
        <taxon>Pezizomycotina</taxon>
        <taxon>Dothideomycetes</taxon>
        <taxon>Pleosporomycetidae</taxon>
        <taxon>Aulographales</taxon>
        <taxon>Rhizodiscinaceae</taxon>
        <taxon>Rhizodiscina</taxon>
    </lineage>
</organism>
<keyword evidence="3" id="KW-1185">Reference proteome</keyword>
<keyword evidence="1" id="KW-0732">Signal</keyword>
<dbReference type="Proteomes" id="UP000799772">
    <property type="component" value="Unassembled WGS sequence"/>
</dbReference>
<dbReference type="AlphaFoldDB" id="A0A9P4ITE2"/>
<evidence type="ECO:0000313" key="3">
    <source>
        <dbReference type="Proteomes" id="UP000799772"/>
    </source>
</evidence>
<name>A0A9P4ITE2_9PEZI</name>
<feature type="chain" id="PRO_5040166614" evidence="1">
    <location>
        <begin position="24"/>
        <end position="358"/>
    </location>
</feature>